<protein>
    <submittedName>
        <fullName evidence="2">Uncharacterized protein</fullName>
    </submittedName>
</protein>
<organism evidence="2 3">
    <name type="scientific">Lithohypha guttulata</name>
    <dbReference type="NCBI Taxonomy" id="1690604"/>
    <lineage>
        <taxon>Eukaryota</taxon>
        <taxon>Fungi</taxon>
        <taxon>Dikarya</taxon>
        <taxon>Ascomycota</taxon>
        <taxon>Pezizomycotina</taxon>
        <taxon>Eurotiomycetes</taxon>
        <taxon>Chaetothyriomycetidae</taxon>
        <taxon>Chaetothyriales</taxon>
        <taxon>Trichomeriaceae</taxon>
        <taxon>Lithohypha</taxon>
    </lineage>
</organism>
<comment type="caution">
    <text evidence="2">The sequence shown here is derived from an EMBL/GenBank/DDBJ whole genome shotgun (WGS) entry which is preliminary data.</text>
</comment>
<dbReference type="AlphaFoldDB" id="A0AAN7SZ84"/>
<evidence type="ECO:0000313" key="3">
    <source>
        <dbReference type="Proteomes" id="UP001309876"/>
    </source>
</evidence>
<feature type="region of interest" description="Disordered" evidence="1">
    <location>
        <begin position="20"/>
        <end position="116"/>
    </location>
</feature>
<evidence type="ECO:0000313" key="2">
    <source>
        <dbReference type="EMBL" id="KAK5085431.1"/>
    </source>
</evidence>
<proteinExistence type="predicted"/>
<evidence type="ECO:0000256" key="1">
    <source>
        <dbReference type="SAM" id="MobiDB-lite"/>
    </source>
</evidence>
<sequence>MAFLARPMSALRPISRALYRPAATFHTSASRRALSEQDRDDDDRHSKIDHHQSDSIDRAKSGKGEWKPELASQSEQVVNGDKHNMSMEEMTKMGEQKAEEGKKPSGSSSSQGANKN</sequence>
<keyword evidence="3" id="KW-1185">Reference proteome</keyword>
<gene>
    <name evidence="2" type="ORF">LTR05_004716</name>
</gene>
<feature type="compositionally biased region" description="Basic and acidic residues" evidence="1">
    <location>
        <begin position="33"/>
        <end position="68"/>
    </location>
</feature>
<dbReference type="Proteomes" id="UP001309876">
    <property type="component" value="Unassembled WGS sequence"/>
</dbReference>
<accession>A0AAN7SZ84</accession>
<name>A0AAN7SZ84_9EURO</name>
<reference evidence="2 3" key="1">
    <citation type="submission" date="2023-08" db="EMBL/GenBank/DDBJ databases">
        <title>Black Yeasts Isolated from many extreme environments.</title>
        <authorList>
            <person name="Coleine C."/>
            <person name="Stajich J.E."/>
            <person name="Selbmann L."/>
        </authorList>
    </citation>
    <scope>NUCLEOTIDE SEQUENCE [LARGE SCALE GENOMIC DNA]</scope>
    <source>
        <strain evidence="2 3">CCFEE 5910</strain>
    </source>
</reference>
<dbReference type="EMBL" id="JAVRRJ010000004">
    <property type="protein sequence ID" value="KAK5085431.1"/>
    <property type="molecule type" value="Genomic_DNA"/>
</dbReference>
<feature type="compositionally biased region" description="Basic and acidic residues" evidence="1">
    <location>
        <begin position="80"/>
        <end position="103"/>
    </location>
</feature>